<evidence type="ECO:0000256" key="1">
    <source>
        <dbReference type="ARBA" id="ARBA00003681"/>
    </source>
</evidence>
<evidence type="ECO:0000313" key="8">
    <source>
        <dbReference type="Proteomes" id="UP001499979"/>
    </source>
</evidence>
<evidence type="ECO:0000256" key="2">
    <source>
        <dbReference type="ARBA" id="ARBA00020422"/>
    </source>
</evidence>
<dbReference type="RefSeq" id="WP_343906924.1">
    <property type="nucleotide sequence ID" value="NZ_BAAAJE010000006.1"/>
</dbReference>
<dbReference type="Gene3D" id="3.30.1340.10">
    <property type="entry name" value="HPr-like"/>
    <property type="match status" value="1"/>
</dbReference>
<protein>
    <recommendedName>
        <fullName evidence="2">Phosphocarrier protein HPr</fullName>
    </recommendedName>
    <alternativeName>
        <fullName evidence="5">Histidine-containing protein</fullName>
    </alternativeName>
</protein>
<keyword evidence="3" id="KW-0813">Transport</keyword>
<dbReference type="PRINTS" id="PR00107">
    <property type="entry name" value="PHOSPHOCPHPR"/>
</dbReference>
<comment type="caution">
    <text evidence="7">The sequence shown here is derived from an EMBL/GenBank/DDBJ whole genome shotgun (WGS) entry which is preliminary data.</text>
</comment>
<dbReference type="EMBL" id="BAAAJE010000006">
    <property type="protein sequence ID" value="GAA1136344.1"/>
    <property type="molecule type" value="Genomic_DNA"/>
</dbReference>
<evidence type="ECO:0000256" key="5">
    <source>
        <dbReference type="ARBA" id="ARBA00033055"/>
    </source>
</evidence>
<accession>A0ABN1UCC6</accession>
<evidence type="ECO:0000313" key="7">
    <source>
        <dbReference type="EMBL" id="GAA1136344.1"/>
    </source>
</evidence>
<dbReference type="InterPro" id="IPR035895">
    <property type="entry name" value="HPr-like_sf"/>
</dbReference>
<dbReference type="Proteomes" id="UP001499979">
    <property type="component" value="Unassembled WGS sequence"/>
</dbReference>
<sequence>MTATRTVTIADPLGLHARPAAEFVSAARGYQSDLVIRVGDATANCKSLLSVLKLGIAHGTVVVVEADGEDEDSAVEDLAARLENEVQDAASS</sequence>
<dbReference type="InterPro" id="IPR001020">
    <property type="entry name" value="PTS_HPr_His_P_site"/>
</dbReference>
<dbReference type="PANTHER" id="PTHR33705:SF1">
    <property type="entry name" value="PHOSPHOCARRIER PROTEIN HPR"/>
    <property type="match status" value="1"/>
</dbReference>
<dbReference type="PROSITE" id="PS00369">
    <property type="entry name" value="PTS_HPR_HIS"/>
    <property type="match status" value="1"/>
</dbReference>
<organism evidence="7 8">
    <name type="scientific">Nocardioides aquiterrae</name>
    <dbReference type="NCBI Taxonomy" id="203799"/>
    <lineage>
        <taxon>Bacteria</taxon>
        <taxon>Bacillati</taxon>
        <taxon>Actinomycetota</taxon>
        <taxon>Actinomycetes</taxon>
        <taxon>Propionibacteriales</taxon>
        <taxon>Nocardioidaceae</taxon>
        <taxon>Nocardioides</taxon>
    </lineage>
</organism>
<dbReference type="InterPro" id="IPR000032">
    <property type="entry name" value="HPr-like"/>
</dbReference>
<dbReference type="NCBIfam" id="TIGR01003">
    <property type="entry name" value="PTS_HPr_family"/>
    <property type="match status" value="1"/>
</dbReference>
<proteinExistence type="predicted"/>
<feature type="domain" description="HPr" evidence="6">
    <location>
        <begin position="2"/>
        <end position="90"/>
    </location>
</feature>
<evidence type="ECO:0000256" key="4">
    <source>
        <dbReference type="ARBA" id="ARBA00022597"/>
    </source>
</evidence>
<dbReference type="PROSITE" id="PS51350">
    <property type="entry name" value="PTS_HPR_DOM"/>
    <property type="match status" value="1"/>
</dbReference>
<evidence type="ECO:0000259" key="6">
    <source>
        <dbReference type="PROSITE" id="PS51350"/>
    </source>
</evidence>
<dbReference type="InterPro" id="IPR050399">
    <property type="entry name" value="HPr"/>
</dbReference>
<comment type="function">
    <text evidence="1">General (non sugar-specific) component of the phosphoenolpyruvate-dependent sugar phosphotransferase system (sugar PTS). This major carbohydrate active-transport system catalyzes the phosphorylation of incoming sugar substrates concomitantly with their translocation across the cell membrane. The phosphoryl group from phosphoenolpyruvate (PEP) is transferred to the phosphoryl carrier protein HPr by enzyme I. Phospho-HPr then transfers it to the PTS EIIA domain.</text>
</comment>
<gene>
    <name evidence="7" type="ORF">GCM10009606_15580</name>
</gene>
<dbReference type="Pfam" id="PF00381">
    <property type="entry name" value="PTS-HPr"/>
    <property type="match status" value="1"/>
</dbReference>
<dbReference type="SUPFAM" id="SSF55594">
    <property type="entry name" value="HPr-like"/>
    <property type="match status" value="1"/>
</dbReference>
<dbReference type="PANTHER" id="PTHR33705">
    <property type="entry name" value="PHOSPHOCARRIER PROTEIN HPR"/>
    <property type="match status" value="1"/>
</dbReference>
<name>A0ABN1UCC6_9ACTN</name>
<evidence type="ECO:0000256" key="3">
    <source>
        <dbReference type="ARBA" id="ARBA00022448"/>
    </source>
</evidence>
<keyword evidence="4" id="KW-0762">Sugar transport</keyword>
<dbReference type="CDD" id="cd00367">
    <property type="entry name" value="PTS-HPr_like"/>
    <property type="match status" value="1"/>
</dbReference>
<keyword evidence="8" id="KW-1185">Reference proteome</keyword>
<reference evidence="7 8" key="1">
    <citation type="journal article" date="2019" name="Int. J. Syst. Evol. Microbiol.">
        <title>The Global Catalogue of Microorganisms (GCM) 10K type strain sequencing project: providing services to taxonomists for standard genome sequencing and annotation.</title>
        <authorList>
            <consortium name="The Broad Institute Genomics Platform"/>
            <consortium name="The Broad Institute Genome Sequencing Center for Infectious Disease"/>
            <person name="Wu L."/>
            <person name="Ma J."/>
        </authorList>
    </citation>
    <scope>NUCLEOTIDE SEQUENCE [LARGE SCALE GENOMIC DNA]</scope>
    <source>
        <strain evidence="7 8">JCM 11813</strain>
    </source>
</reference>